<dbReference type="CDD" id="cd14332">
    <property type="entry name" value="UBA_RuvA_C"/>
    <property type="match status" value="1"/>
</dbReference>
<dbReference type="AlphaFoldDB" id="A0A9X2INJ7"/>
<evidence type="ECO:0000256" key="2">
    <source>
        <dbReference type="ARBA" id="ARBA00022763"/>
    </source>
</evidence>
<comment type="subunit">
    <text evidence="6">Homotetramer. Forms an RuvA(8)-RuvB(12)-Holliday junction (HJ) complex. HJ DNA is sandwiched between 2 RuvA tetramers; dsDNA enters through RuvA and exits via RuvB. An RuvB hexamer assembles on each DNA strand where it exits the tetramer. Each RuvB hexamer is contacted by two RuvA subunits (via domain III) on 2 adjacent RuvB subunits; this complex drives branch migration. In the full resolvosome a probable DNA-RuvA(4)-RuvB(12)-RuvC(2) complex forms which resolves the HJ.</text>
</comment>
<protein>
    <recommendedName>
        <fullName evidence="6">Holliday junction branch migration complex subunit RuvA</fullName>
    </recommendedName>
</protein>
<dbReference type="RefSeq" id="WP_251195363.1">
    <property type="nucleotide sequence ID" value="NZ_JAMBOL010000001.1"/>
</dbReference>
<dbReference type="GO" id="GO:0005524">
    <property type="term" value="F:ATP binding"/>
    <property type="evidence" value="ECO:0007669"/>
    <property type="project" value="InterPro"/>
</dbReference>
<dbReference type="InterPro" id="IPR012340">
    <property type="entry name" value="NA-bd_OB-fold"/>
</dbReference>
<name>A0A9X2INJ7_9BACI</name>
<organism evidence="8 9">
    <name type="scientific">Halalkalibacter oceani</name>
    <dbReference type="NCBI Taxonomy" id="1653776"/>
    <lineage>
        <taxon>Bacteria</taxon>
        <taxon>Bacillati</taxon>
        <taxon>Bacillota</taxon>
        <taxon>Bacilli</taxon>
        <taxon>Bacillales</taxon>
        <taxon>Bacillaceae</taxon>
        <taxon>Halalkalibacter</taxon>
    </lineage>
</organism>
<dbReference type="GO" id="GO:0005737">
    <property type="term" value="C:cytoplasm"/>
    <property type="evidence" value="ECO:0007669"/>
    <property type="project" value="UniProtKB-SubCell"/>
</dbReference>
<dbReference type="GO" id="GO:0006310">
    <property type="term" value="P:DNA recombination"/>
    <property type="evidence" value="ECO:0007669"/>
    <property type="project" value="UniProtKB-UniRule"/>
</dbReference>
<accession>A0A9X2INJ7</accession>
<feature type="region of interest" description="Domain III" evidence="6">
    <location>
        <begin position="151"/>
        <end position="199"/>
    </location>
</feature>
<comment type="function">
    <text evidence="6">The RuvA-RuvB-RuvC complex processes Holliday junction (HJ) DNA during genetic recombination and DNA repair, while the RuvA-RuvB complex plays an important role in the rescue of blocked DNA replication forks via replication fork reversal (RFR). RuvA specifically binds to HJ cruciform DNA, conferring on it an open structure. The RuvB hexamer acts as an ATP-dependent pump, pulling dsDNA into and through the RuvAB complex. HJ branch migration allows RuvC to scan DNA until it finds its consensus sequence, where it cleaves and resolves the cruciform DNA.</text>
</comment>
<evidence type="ECO:0000256" key="6">
    <source>
        <dbReference type="HAMAP-Rule" id="MF_00031"/>
    </source>
</evidence>
<keyword evidence="1 6" id="KW-0963">Cytoplasm</keyword>
<evidence type="ECO:0000313" key="8">
    <source>
        <dbReference type="EMBL" id="MCM3712673.1"/>
    </source>
</evidence>
<dbReference type="Proteomes" id="UP001139179">
    <property type="component" value="Unassembled WGS sequence"/>
</dbReference>
<dbReference type="Gene3D" id="2.40.50.140">
    <property type="entry name" value="Nucleic acid-binding proteins"/>
    <property type="match status" value="1"/>
</dbReference>
<evidence type="ECO:0000256" key="3">
    <source>
        <dbReference type="ARBA" id="ARBA00023125"/>
    </source>
</evidence>
<dbReference type="Pfam" id="PF07499">
    <property type="entry name" value="RuvA_C"/>
    <property type="match status" value="1"/>
</dbReference>
<dbReference type="InterPro" id="IPR011114">
    <property type="entry name" value="RuvA_C"/>
</dbReference>
<dbReference type="InterPro" id="IPR010994">
    <property type="entry name" value="RuvA_2-like"/>
</dbReference>
<comment type="caution">
    <text evidence="8">The sequence shown here is derived from an EMBL/GenBank/DDBJ whole genome shotgun (WGS) entry which is preliminary data.</text>
</comment>
<dbReference type="InterPro" id="IPR036267">
    <property type="entry name" value="RuvA_C_sf"/>
</dbReference>
<dbReference type="EMBL" id="JAMBOL010000001">
    <property type="protein sequence ID" value="MCM3712673.1"/>
    <property type="molecule type" value="Genomic_DNA"/>
</dbReference>
<evidence type="ECO:0000256" key="5">
    <source>
        <dbReference type="ARBA" id="ARBA00023204"/>
    </source>
</evidence>
<evidence type="ECO:0000256" key="4">
    <source>
        <dbReference type="ARBA" id="ARBA00023172"/>
    </source>
</evidence>
<comment type="domain">
    <text evidence="6">Has three domains with a flexible linker between the domains II and III and assumes an 'L' shape. Domain III is highly mobile and contacts RuvB.</text>
</comment>
<dbReference type="GO" id="GO:0006281">
    <property type="term" value="P:DNA repair"/>
    <property type="evidence" value="ECO:0007669"/>
    <property type="project" value="UniProtKB-UniRule"/>
</dbReference>
<dbReference type="GO" id="GO:0048476">
    <property type="term" value="C:Holliday junction resolvase complex"/>
    <property type="evidence" value="ECO:0007669"/>
    <property type="project" value="UniProtKB-UniRule"/>
</dbReference>
<dbReference type="Pfam" id="PF01330">
    <property type="entry name" value="RuvA_N"/>
    <property type="match status" value="1"/>
</dbReference>
<proteinExistence type="inferred from homology"/>
<keyword evidence="3 6" id="KW-0238">DNA-binding</keyword>
<dbReference type="GO" id="GO:0009379">
    <property type="term" value="C:Holliday junction helicase complex"/>
    <property type="evidence" value="ECO:0007669"/>
    <property type="project" value="InterPro"/>
</dbReference>
<sequence length="199" mass="22655">MIEYVKGKVVEVELQYVVVDHHGLGYQIYCPNPFVFQEKLEETVQIYTYQHVREDLIRLFGFRTKQERMLFEKLLNVSGIGPKGALAILASGQPENVVYAIEEEDEAFLVKFPGVGKKTARQIILDLKGKLDDFVPNLLQQEKATTVEKTPANTALKEALEALQALGYVEKELKKVRPLLEEEELTTDGYIKKALQLML</sequence>
<dbReference type="HAMAP" id="MF_00031">
    <property type="entry name" value="DNA_HJ_migration_RuvA"/>
    <property type="match status" value="1"/>
</dbReference>
<comment type="similarity">
    <text evidence="6">Belongs to the RuvA family.</text>
</comment>
<gene>
    <name evidence="6 8" type="primary">ruvA</name>
    <name evidence="8" type="ORF">M3202_01135</name>
</gene>
<dbReference type="GO" id="GO:0009378">
    <property type="term" value="F:four-way junction helicase activity"/>
    <property type="evidence" value="ECO:0007669"/>
    <property type="project" value="InterPro"/>
</dbReference>
<keyword evidence="2 6" id="KW-0227">DNA damage</keyword>
<dbReference type="InterPro" id="IPR000085">
    <property type="entry name" value="RuvA"/>
</dbReference>
<dbReference type="GO" id="GO:0000400">
    <property type="term" value="F:four-way junction DNA binding"/>
    <property type="evidence" value="ECO:0007669"/>
    <property type="project" value="UniProtKB-UniRule"/>
</dbReference>
<keyword evidence="5 6" id="KW-0234">DNA repair</keyword>
<evidence type="ECO:0000259" key="7">
    <source>
        <dbReference type="SMART" id="SM00278"/>
    </source>
</evidence>
<keyword evidence="8" id="KW-0378">Hydrolase</keyword>
<dbReference type="Pfam" id="PF14520">
    <property type="entry name" value="HHH_5"/>
    <property type="match status" value="1"/>
</dbReference>
<keyword evidence="9" id="KW-1185">Reference proteome</keyword>
<dbReference type="SUPFAM" id="SSF47781">
    <property type="entry name" value="RuvA domain 2-like"/>
    <property type="match status" value="1"/>
</dbReference>
<feature type="domain" description="Helix-hairpin-helix DNA-binding motif class 1" evidence="7">
    <location>
        <begin position="72"/>
        <end position="91"/>
    </location>
</feature>
<dbReference type="SUPFAM" id="SSF46929">
    <property type="entry name" value="DNA helicase RuvA subunit, C-terminal domain"/>
    <property type="match status" value="1"/>
</dbReference>
<evidence type="ECO:0000256" key="1">
    <source>
        <dbReference type="ARBA" id="ARBA00022490"/>
    </source>
</evidence>
<dbReference type="Gene3D" id="1.10.8.10">
    <property type="entry name" value="DNA helicase RuvA subunit, C-terminal domain"/>
    <property type="match status" value="1"/>
</dbReference>
<reference evidence="8" key="1">
    <citation type="submission" date="2022-05" db="EMBL/GenBank/DDBJ databases">
        <title>Comparative Genomics of Spacecraft Associated Microbes.</title>
        <authorList>
            <person name="Tran M.T."/>
            <person name="Wright A."/>
            <person name="Seuylemezian A."/>
            <person name="Eisen J."/>
            <person name="Coil D."/>
        </authorList>
    </citation>
    <scope>NUCLEOTIDE SEQUENCE</scope>
    <source>
        <strain evidence="8">214.1.1</strain>
    </source>
</reference>
<dbReference type="InterPro" id="IPR013849">
    <property type="entry name" value="DNA_helicase_Holl-junc_RuvA_I"/>
</dbReference>
<dbReference type="NCBIfam" id="TIGR00084">
    <property type="entry name" value="ruvA"/>
    <property type="match status" value="1"/>
</dbReference>
<dbReference type="InterPro" id="IPR003583">
    <property type="entry name" value="Hlx-hairpin-Hlx_DNA-bd_motif"/>
</dbReference>
<dbReference type="SUPFAM" id="SSF50249">
    <property type="entry name" value="Nucleic acid-binding proteins"/>
    <property type="match status" value="1"/>
</dbReference>
<comment type="caution">
    <text evidence="6">Lacks conserved residue(s) required for the propagation of feature annotation.</text>
</comment>
<keyword evidence="4 6" id="KW-0233">DNA recombination</keyword>
<feature type="domain" description="Helix-hairpin-helix DNA-binding motif class 1" evidence="7">
    <location>
        <begin position="107"/>
        <end position="126"/>
    </location>
</feature>
<dbReference type="GO" id="GO:0016787">
    <property type="term" value="F:hydrolase activity"/>
    <property type="evidence" value="ECO:0007669"/>
    <property type="project" value="UniProtKB-KW"/>
</dbReference>
<evidence type="ECO:0000313" key="9">
    <source>
        <dbReference type="Proteomes" id="UP001139179"/>
    </source>
</evidence>
<dbReference type="SMART" id="SM00278">
    <property type="entry name" value="HhH1"/>
    <property type="match status" value="2"/>
</dbReference>
<comment type="subcellular location">
    <subcellularLocation>
        <location evidence="6">Cytoplasm</location>
    </subcellularLocation>
</comment>
<dbReference type="Gene3D" id="1.10.150.20">
    <property type="entry name" value="5' to 3' exonuclease, C-terminal subdomain"/>
    <property type="match status" value="1"/>
</dbReference>